<reference evidence="1 2" key="1">
    <citation type="journal article" date="2023" name="Cell">
        <title>Genetic manipulation of Patescibacteria provides mechanistic insights into microbial dark matter and the epibiotic lifestyle.</title>
        <authorList>
            <person name="Wang Y."/>
            <person name="Gallagher L.A."/>
            <person name="Andrade P.A."/>
            <person name="Liu A."/>
            <person name="Humphreys I.R."/>
            <person name="Turkarslan S."/>
            <person name="Cutler K.J."/>
            <person name="Arrieta-Ortiz M.L."/>
            <person name="Li Y."/>
            <person name="Radey M.C."/>
            <person name="McLean J.S."/>
            <person name="Cong Q."/>
            <person name="Baker D."/>
            <person name="Baliga N.S."/>
            <person name="Peterson S.B."/>
            <person name="Mougous J.D."/>
        </authorList>
    </citation>
    <scope>NUCLEOTIDE SEQUENCE [LARGE SCALE GENOMIC DNA]</scope>
    <source>
        <strain evidence="1 2">ML1</strain>
    </source>
</reference>
<sequence>MAISNVAKEQTIMKTQTNTNTNTLRSRYVAVTEHEDVELADAHNGKFKRFKKMIAGYGDFVDPRNAGRKMVLDKEFSRKTS</sequence>
<dbReference type="Proteomes" id="UP001177295">
    <property type="component" value="Chromosome"/>
</dbReference>
<keyword evidence="2" id="KW-1185">Reference proteome</keyword>
<proteinExistence type="predicted"/>
<gene>
    <name evidence="1" type="ORF">SEML1_0851</name>
</gene>
<evidence type="ECO:0000313" key="1">
    <source>
        <dbReference type="EMBL" id="WIO46447.1"/>
    </source>
</evidence>
<accession>A0ABY8WXT2</accession>
<evidence type="ECO:0000313" key="2">
    <source>
        <dbReference type="Proteomes" id="UP001177295"/>
    </source>
</evidence>
<protein>
    <submittedName>
        <fullName evidence="1">Uncharacterized protein</fullName>
    </submittedName>
</protein>
<organism evidence="1 2">
    <name type="scientific">Candidatus Southlakia epibionticum</name>
    <dbReference type="NCBI Taxonomy" id="3043284"/>
    <lineage>
        <taxon>Bacteria</taxon>
        <taxon>Candidatus Saccharimonadota</taxon>
        <taxon>Candidatus Saccharimonadia</taxon>
        <taxon>Candidatus Saccharimonadales</taxon>
        <taxon>Candidatus Saccharimonadaceae</taxon>
        <taxon>Candidatus Southlakia</taxon>
    </lineage>
</organism>
<dbReference type="RefSeq" id="WP_376753973.1">
    <property type="nucleotide sequence ID" value="NZ_CP124550.1"/>
</dbReference>
<name>A0ABY8WXT2_9BACT</name>
<dbReference type="EMBL" id="CP124550">
    <property type="protein sequence ID" value="WIO46447.1"/>
    <property type="molecule type" value="Genomic_DNA"/>
</dbReference>